<accession>A0A1I4AF99</accession>
<name>A0A1I4AF99_9LACT</name>
<evidence type="ECO:0000259" key="12">
    <source>
        <dbReference type="PROSITE" id="PS50879"/>
    </source>
</evidence>
<comment type="catalytic activity">
    <reaction evidence="1">
        <text>Endonucleolytic cleavage to 5'-phosphomonoester.</text>
        <dbReference type="EC" id="3.1.26.4"/>
    </reaction>
</comment>
<dbReference type="Pfam" id="PF01693">
    <property type="entry name" value="Cauli_VI"/>
    <property type="match status" value="1"/>
</dbReference>
<evidence type="ECO:0000256" key="11">
    <source>
        <dbReference type="ARBA" id="ARBA00022842"/>
    </source>
</evidence>
<dbReference type="STRING" id="258723.GCA_900169305_01836"/>
<evidence type="ECO:0000256" key="9">
    <source>
        <dbReference type="ARBA" id="ARBA00022759"/>
    </source>
</evidence>
<dbReference type="SUPFAM" id="SSF55658">
    <property type="entry name" value="L9 N-domain-like"/>
    <property type="match status" value="1"/>
</dbReference>
<keyword evidence="8" id="KW-0479">Metal-binding</keyword>
<dbReference type="FunFam" id="3.40.970.10:FF:000002">
    <property type="entry name" value="Ribonuclease H"/>
    <property type="match status" value="1"/>
</dbReference>
<dbReference type="Proteomes" id="UP000199589">
    <property type="component" value="Unassembled WGS sequence"/>
</dbReference>
<proteinExistence type="inferred from homology"/>
<dbReference type="GO" id="GO:0046872">
    <property type="term" value="F:metal ion binding"/>
    <property type="evidence" value="ECO:0007669"/>
    <property type="project" value="UniProtKB-KW"/>
</dbReference>
<evidence type="ECO:0000313" key="14">
    <source>
        <dbReference type="Proteomes" id="UP000199589"/>
    </source>
</evidence>
<dbReference type="InterPro" id="IPR036397">
    <property type="entry name" value="RNaseH_sf"/>
</dbReference>
<evidence type="ECO:0000256" key="2">
    <source>
        <dbReference type="ARBA" id="ARBA00001946"/>
    </source>
</evidence>
<dbReference type="GO" id="GO:0003676">
    <property type="term" value="F:nucleic acid binding"/>
    <property type="evidence" value="ECO:0007669"/>
    <property type="project" value="InterPro"/>
</dbReference>
<dbReference type="CDD" id="cd09277">
    <property type="entry name" value="RNase_HI_bacteria_like"/>
    <property type="match status" value="1"/>
</dbReference>
<evidence type="ECO:0000256" key="8">
    <source>
        <dbReference type="ARBA" id="ARBA00022723"/>
    </source>
</evidence>
<dbReference type="InterPro" id="IPR037056">
    <property type="entry name" value="RNase_H1_N_sf"/>
</dbReference>
<dbReference type="InterPro" id="IPR009027">
    <property type="entry name" value="Ribosomal_bL9/RNase_H1_N"/>
</dbReference>
<dbReference type="EMBL" id="FOSJ01000048">
    <property type="protein sequence ID" value="SFK55088.1"/>
    <property type="molecule type" value="Genomic_DNA"/>
</dbReference>
<keyword evidence="14" id="KW-1185">Reference proteome</keyword>
<dbReference type="RefSeq" id="WP_091898332.1">
    <property type="nucleotide sequence ID" value="NZ_FOSJ01000048.1"/>
</dbReference>
<dbReference type="GO" id="GO:0043137">
    <property type="term" value="P:DNA replication, removal of RNA primer"/>
    <property type="evidence" value="ECO:0007669"/>
    <property type="project" value="TreeGrafter"/>
</dbReference>
<dbReference type="PANTHER" id="PTHR10642">
    <property type="entry name" value="RIBONUCLEASE H1"/>
    <property type="match status" value="1"/>
</dbReference>
<dbReference type="Gene3D" id="3.40.970.10">
    <property type="entry name" value="Ribonuclease H1, N-terminal domain"/>
    <property type="match status" value="1"/>
</dbReference>
<dbReference type="EC" id="3.1.26.4" evidence="5"/>
<comment type="function">
    <text evidence="3">Endonuclease that specifically degrades the RNA of RNA-DNA hybrids.</text>
</comment>
<dbReference type="InterPro" id="IPR002156">
    <property type="entry name" value="RNaseH_domain"/>
</dbReference>
<evidence type="ECO:0000313" key="13">
    <source>
        <dbReference type="EMBL" id="SFK55088.1"/>
    </source>
</evidence>
<dbReference type="Gene3D" id="3.30.420.10">
    <property type="entry name" value="Ribonuclease H-like superfamily/Ribonuclease H"/>
    <property type="match status" value="1"/>
</dbReference>
<dbReference type="Pfam" id="PF00075">
    <property type="entry name" value="RNase_H"/>
    <property type="match status" value="1"/>
</dbReference>
<keyword evidence="11" id="KW-0460">Magnesium</keyword>
<comment type="similarity">
    <text evidence="4">Belongs to the RNase H family.</text>
</comment>
<sequence>MAKKFYAIKKGKNPGIYTTWTEAQQQVSGFSGAEFKSFSTKKEAENYLSSSKKGLPVSDEETVTAYVDGSFDKLNNRYSYGVVMLKDNTVLATLNNSDNDAKYVESFQIAGECFGSLNAIKWATNNGYKKVVIHYDYLGIEMWATEKWRTNKAVSKDYVTYFKKLSQNIEVEFKKVKAHSGIEFNELADQLAKDALKFQ</sequence>
<gene>
    <name evidence="13" type="ORF">SAMN04488569_104816</name>
</gene>
<keyword evidence="9" id="KW-0255">Endonuclease</keyword>
<dbReference type="PANTHER" id="PTHR10642:SF26">
    <property type="entry name" value="RIBONUCLEASE H1"/>
    <property type="match status" value="1"/>
</dbReference>
<dbReference type="InterPro" id="IPR011320">
    <property type="entry name" value="RNase_H1_N"/>
</dbReference>
<protein>
    <recommendedName>
        <fullName evidence="6">Ribonuclease H</fullName>
        <ecNumber evidence="5">3.1.26.4</ecNumber>
    </recommendedName>
</protein>
<reference evidence="14" key="1">
    <citation type="submission" date="2016-10" db="EMBL/GenBank/DDBJ databases">
        <authorList>
            <person name="Varghese N."/>
            <person name="Submissions S."/>
        </authorList>
    </citation>
    <scope>NUCLEOTIDE SEQUENCE [LARGE SCALE GENOMIC DNA]</scope>
    <source>
        <strain evidence="14">DSM 16108</strain>
    </source>
</reference>
<dbReference type="AlphaFoldDB" id="A0A1I4AF99"/>
<dbReference type="InterPro" id="IPR012337">
    <property type="entry name" value="RNaseH-like_sf"/>
</dbReference>
<keyword evidence="7" id="KW-0540">Nuclease</keyword>
<dbReference type="GO" id="GO:0004523">
    <property type="term" value="F:RNA-DNA hybrid ribonuclease activity"/>
    <property type="evidence" value="ECO:0007669"/>
    <property type="project" value="UniProtKB-EC"/>
</dbReference>
<evidence type="ECO:0000256" key="4">
    <source>
        <dbReference type="ARBA" id="ARBA00005300"/>
    </source>
</evidence>
<comment type="cofactor">
    <cofactor evidence="2">
        <name>Mg(2+)</name>
        <dbReference type="ChEBI" id="CHEBI:18420"/>
    </cofactor>
</comment>
<evidence type="ECO:0000256" key="1">
    <source>
        <dbReference type="ARBA" id="ARBA00000077"/>
    </source>
</evidence>
<evidence type="ECO:0000256" key="5">
    <source>
        <dbReference type="ARBA" id="ARBA00012180"/>
    </source>
</evidence>
<evidence type="ECO:0000256" key="7">
    <source>
        <dbReference type="ARBA" id="ARBA00022722"/>
    </source>
</evidence>
<evidence type="ECO:0000256" key="3">
    <source>
        <dbReference type="ARBA" id="ARBA00004065"/>
    </source>
</evidence>
<keyword evidence="10" id="KW-0378">Hydrolase</keyword>
<feature type="domain" description="RNase H type-1" evidence="12">
    <location>
        <begin position="59"/>
        <end position="197"/>
    </location>
</feature>
<evidence type="ECO:0000256" key="10">
    <source>
        <dbReference type="ARBA" id="ARBA00022801"/>
    </source>
</evidence>
<dbReference type="PROSITE" id="PS50879">
    <property type="entry name" value="RNASE_H_1"/>
    <property type="match status" value="1"/>
</dbReference>
<dbReference type="OrthoDB" id="9811552at2"/>
<dbReference type="SUPFAM" id="SSF53098">
    <property type="entry name" value="Ribonuclease H-like"/>
    <property type="match status" value="1"/>
</dbReference>
<organism evidence="13 14">
    <name type="scientific">Marinilactibacillus piezotolerans</name>
    <dbReference type="NCBI Taxonomy" id="258723"/>
    <lineage>
        <taxon>Bacteria</taxon>
        <taxon>Bacillati</taxon>
        <taxon>Bacillota</taxon>
        <taxon>Bacilli</taxon>
        <taxon>Lactobacillales</taxon>
        <taxon>Carnobacteriaceae</taxon>
        <taxon>Marinilactibacillus</taxon>
    </lineage>
</organism>
<evidence type="ECO:0000256" key="6">
    <source>
        <dbReference type="ARBA" id="ARBA00017721"/>
    </source>
</evidence>
<dbReference type="InterPro" id="IPR050092">
    <property type="entry name" value="RNase_H"/>
</dbReference>